<reference evidence="2 3" key="1">
    <citation type="submission" date="2024-02" db="EMBL/GenBank/DDBJ databases">
        <title>De novo assembly and annotation of 12 fungi associated with fruit tree decline syndrome in Ontario, Canada.</title>
        <authorList>
            <person name="Sulman M."/>
            <person name="Ellouze W."/>
            <person name="Ilyukhin E."/>
        </authorList>
    </citation>
    <scope>NUCLEOTIDE SEQUENCE [LARGE SCALE GENOMIC DNA]</scope>
    <source>
        <strain evidence="2 3">M11/M66-122</strain>
    </source>
</reference>
<gene>
    <name evidence="2" type="ORF">SLS62_008389</name>
</gene>
<comment type="caution">
    <text evidence="2">The sequence shown here is derived from an EMBL/GenBank/DDBJ whole genome shotgun (WGS) entry which is preliminary data.</text>
</comment>
<feature type="compositionally biased region" description="Basic and acidic residues" evidence="1">
    <location>
        <begin position="238"/>
        <end position="251"/>
    </location>
</feature>
<accession>A0AAN9YNS8</accession>
<keyword evidence="3" id="KW-1185">Reference proteome</keyword>
<dbReference type="AlphaFoldDB" id="A0AAN9YNS8"/>
<sequence>MAAPTKPPQQQQQSIADATAPKRKRADTADGPSPGVGAGPATSTSTSTPEPSAKKIRLGESLHLSTPGEIAAANSVEDRYDVQVHSVISSSKIQNRVRAVLRHIDGHHENDANPSSAATSAKPKLSVLRAKAADAGKVIAIAEIAKRELEKPKRKQDGGGGEGEGEGAAAEGRWFQYIALGEEIKERPRDQSRQEKRKNKKKNSRAEEDTRMGDNRASDDDGNNDDDGDDDGDDDDGHFETMKTPFERAIEKQPLLRGTPAMSLFLSRVPIEELKKRYGEQTNASPS</sequence>
<feature type="compositionally biased region" description="Basic and acidic residues" evidence="1">
    <location>
        <begin position="144"/>
        <end position="157"/>
    </location>
</feature>
<feature type="compositionally biased region" description="Low complexity" evidence="1">
    <location>
        <begin position="39"/>
        <end position="51"/>
    </location>
</feature>
<evidence type="ECO:0000313" key="2">
    <source>
        <dbReference type="EMBL" id="KAK7749207.1"/>
    </source>
</evidence>
<name>A0AAN9YNS8_9PEZI</name>
<evidence type="ECO:0000256" key="1">
    <source>
        <dbReference type="SAM" id="MobiDB-lite"/>
    </source>
</evidence>
<feature type="region of interest" description="Disordered" evidence="1">
    <location>
        <begin position="104"/>
        <end position="123"/>
    </location>
</feature>
<dbReference type="Proteomes" id="UP001320420">
    <property type="component" value="Unassembled WGS sequence"/>
</dbReference>
<feature type="compositionally biased region" description="Acidic residues" evidence="1">
    <location>
        <begin position="220"/>
        <end position="237"/>
    </location>
</feature>
<protein>
    <submittedName>
        <fullName evidence="2">Uncharacterized protein</fullName>
    </submittedName>
</protein>
<evidence type="ECO:0000313" key="3">
    <source>
        <dbReference type="Proteomes" id="UP001320420"/>
    </source>
</evidence>
<feature type="compositionally biased region" description="Basic and acidic residues" evidence="1">
    <location>
        <begin position="204"/>
        <end position="219"/>
    </location>
</feature>
<feature type="region of interest" description="Disordered" evidence="1">
    <location>
        <begin position="1"/>
        <end position="65"/>
    </location>
</feature>
<dbReference type="EMBL" id="JAKJXP020000077">
    <property type="protein sequence ID" value="KAK7749207.1"/>
    <property type="molecule type" value="Genomic_DNA"/>
</dbReference>
<organism evidence="2 3">
    <name type="scientific">Diatrype stigma</name>
    <dbReference type="NCBI Taxonomy" id="117547"/>
    <lineage>
        <taxon>Eukaryota</taxon>
        <taxon>Fungi</taxon>
        <taxon>Dikarya</taxon>
        <taxon>Ascomycota</taxon>
        <taxon>Pezizomycotina</taxon>
        <taxon>Sordariomycetes</taxon>
        <taxon>Xylariomycetidae</taxon>
        <taxon>Xylariales</taxon>
        <taxon>Diatrypaceae</taxon>
        <taxon>Diatrype</taxon>
    </lineage>
</organism>
<feature type="region of interest" description="Disordered" evidence="1">
    <location>
        <begin position="144"/>
        <end position="258"/>
    </location>
</feature>
<feature type="compositionally biased region" description="Basic and acidic residues" evidence="1">
    <location>
        <begin position="182"/>
        <end position="194"/>
    </location>
</feature>
<proteinExistence type="predicted"/>